<dbReference type="EMBL" id="BARW01004554">
    <property type="protein sequence ID" value="GAI64337.1"/>
    <property type="molecule type" value="Genomic_DNA"/>
</dbReference>
<dbReference type="AlphaFoldDB" id="X1Q747"/>
<evidence type="ECO:0000259" key="3">
    <source>
        <dbReference type="Pfam" id="PF00890"/>
    </source>
</evidence>
<comment type="caution">
    <text evidence="4">The sequence shown here is derived from an EMBL/GenBank/DDBJ whole genome shotgun (WGS) entry which is preliminary data.</text>
</comment>
<evidence type="ECO:0000256" key="2">
    <source>
        <dbReference type="ARBA" id="ARBA00023002"/>
    </source>
</evidence>
<keyword evidence="1" id="KW-0285">Flavoprotein</keyword>
<dbReference type="PANTHER" id="PTHR11632:SF51">
    <property type="entry name" value="SUCCINATE DEHYDROGENASE [UBIQUINONE] FLAVOPROTEIN SUBUNIT, MITOCHONDRIAL"/>
    <property type="match status" value="1"/>
</dbReference>
<gene>
    <name evidence="4" type="ORF">S12H4_10583</name>
</gene>
<evidence type="ECO:0000313" key="4">
    <source>
        <dbReference type="EMBL" id="GAI64337.1"/>
    </source>
</evidence>
<dbReference type="InterPro" id="IPR027477">
    <property type="entry name" value="Succ_DH/fumarate_Rdtase_cat_sf"/>
</dbReference>
<keyword evidence="2" id="KW-0560">Oxidoreductase</keyword>
<dbReference type="InterPro" id="IPR030664">
    <property type="entry name" value="SdhA/FrdA/AprA"/>
</dbReference>
<feature type="non-terminal residue" evidence="4">
    <location>
        <position position="255"/>
    </location>
</feature>
<reference evidence="4" key="1">
    <citation type="journal article" date="2014" name="Front. Microbiol.">
        <title>High frequency of phylogenetically diverse reductive dehalogenase-homologous genes in deep subseafloor sedimentary metagenomes.</title>
        <authorList>
            <person name="Kawai M."/>
            <person name="Futagami T."/>
            <person name="Toyoda A."/>
            <person name="Takaki Y."/>
            <person name="Nishi S."/>
            <person name="Hori S."/>
            <person name="Arai W."/>
            <person name="Tsubouchi T."/>
            <person name="Morono Y."/>
            <person name="Uchiyama I."/>
            <person name="Ito T."/>
            <person name="Fujiyama A."/>
            <person name="Inagaki F."/>
            <person name="Takami H."/>
        </authorList>
    </citation>
    <scope>NUCLEOTIDE SEQUENCE</scope>
    <source>
        <strain evidence="4">Expedition CK06-06</strain>
    </source>
</reference>
<dbReference type="Gene3D" id="3.90.700.10">
    <property type="entry name" value="Succinate dehydrogenase/fumarate reductase flavoprotein, catalytic domain"/>
    <property type="match status" value="1"/>
</dbReference>
<dbReference type="InterPro" id="IPR003953">
    <property type="entry name" value="FAD-dep_OxRdtase_2_FAD-bd"/>
</dbReference>
<dbReference type="SUPFAM" id="SSF51905">
    <property type="entry name" value="FAD/NAD(P)-binding domain"/>
    <property type="match status" value="1"/>
</dbReference>
<name>X1Q747_9ZZZZ</name>
<dbReference type="Gene3D" id="3.50.50.60">
    <property type="entry name" value="FAD/NAD(P)-binding domain"/>
    <property type="match status" value="1"/>
</dbReference>
<evidence type="ECO:0000256" key="1">
    <source>
        <dbReference type="ARBA" id="ARBA00022630"/>
    </source>
</evidence>
<accession>X1Q747</accession>
<dbReference type="InterPro" id="IPR036188">
    <property type="entry name" value="FAD/NAD-bd_sf"/>
</dbReference>
<dbReference type="Pfam" id="PF00890">
    <property type="entry name" value="FAD_binding_2"/>
    <property type="match status" value="1"/>
</dbReference>
<dbReference type="SUPFAM" id="SSF56425">
    <property type="entry name" value="Succinate dehydrogenase/fumarate reductase flavoprotein, catalytic domain"/>
    <property type="match status" value="1"/>
</dbReference>
<dbReference type="GO" id="GO:0016491">
    <property type="term" value="F:oxidoreductase activity"/>
    <property type="evidence" value="ECO:0007669"/>
    <property type="project" value="UniProtKB-KW"/>
</dbReference>
<sequence>MATGGAGCLHIQGFPTTNHYGATADGLVLAYRVGAELIFVDTMQYHPTGAAYPVQILGQLVTEKVRGLGAQLVNIEGEQFIHPLETRDVVASANIRECRERDRGIVTPTGEVGVWLDSPMIDIIGGGGTIARELPAMVRQFSRFNIDVTKEPILVYPTLHYQNGGIKINTEGATIIPGLFAAGECEGGVHGWNRLAGNSTLDIFVFGRRAGRAAAQYAKEAKLGTLTLEHVRRWQKELREAGLAELRPVSPMLLP</sequence>
<proteinExistence type="predicted"/>
<feature type="domain" description="FAD-dependent oxidoreductase 2 FAD-binding" evidence="3">
    <location>
        <begin position="2"/>
        <end position="199"/>
    </location>
</feature>
<dbReference type="PANTHER" id="PTHR11632">
    <property type="entry name" value="SUCCINATE DEHYDROGENASE 2 FLAVOPROTEIN SUBUNIT"/>
    <property type="match status" value="1"/>
</dbReference>
<protein>
    <recommendedName>
        <fullName evidence="3">FAD-dependent oxidoreductase 2 FAD-binding domain-containing protein</fullName>
    </recommendedName>
</protein>
<organism evidence="4">
    <name type="scientific">marine sediment metagenome</name>
    <dbReference type="NCBI Taxonomy" id="412755"/>
    <lineage>
        <taxon>unclassified sequences</taxon>
        <taxon>metagenomes</taxon>
        <taxon>ecological metagenomes</taxon>
    </lineage>
</organism>